<accession>A0A7G5IMY8</accession>
<keyword evidence="4" id="KW-1185">Reference proteome</keyword>
<dbReference type="EMBL" id="CP059851">
    <property type="protein sequence ID" value="QMW24730.1"/>
    <property type="molecule type" value="Genomic_DNA"/>
</dbReference>
<dbReference type="Pfam" id="PF07589">
    <property type="entry name" value="PEP-CTERM"/>
    <property type="match status" value="1"/>
</dbReference>
<dbReference type="InterPro" id="IPR013424">
    <property type="entry name" value="Ice-binding_C"/>
</dbReference>
<name>A0A7G5IMY8_9SPHN</name>
<sequence>MNPYICSRTPAIVTSKDLTVMDAIGWNLTDEAQNANYVLPTSALAYVPEPATWAMMIVGFGLVGSTMRRRRPAVSA</sequence>
<reference evidence="3 4" key="1">
    <citation type="submission" date="2020-07" db="EMBL/GenBank/DDBJ databases">
        <title>Complete genome sequence for Sandaracinobacter sp. M6.</title>
        <authorList>
            <person name="Tang Y."/>
            <person name="Liu Q."/>
            <person name="Guo Z."/>
            <person name="Lei P."/>
            <person name="Huang B."/>
        </authorList>
    </citation>
    <scope>NUCLEOTIDE SEQUENCE [LARGE SCALE GENOMIC DNA]</scope>
    <source>
        <strain evidence="3 4">M6</strain>
    </source>
</reference>
<protein>
    <submittedName>
        <fullName evidence="3">PEP-CTERM sorting domain-containing protein</fullName>
    </submittedName>
</protein>
<dbReference type="KEGG" id="sand:H3309_15360"/>
<proteinExistence type="predicted"/>
<dbReference type="NCBIfam" id="NF035944">
    <property type="entry name" value="PEPxxWA-CTERM"/>
    <property type="match status" value="1"/>
</dbReference>
<feature type="transmembrane region" description="Helical" evidence="1">
    <location>
        <begin position="43"/>
        <end position="63"/>
    </location>
</feature>
<dbReference type="AlphaFoldDB" id="A0A7G5IMY8"/>
<evidence type="ECO:0000259" key="2">
    <source>
        <dbReference type="Pfam" id="PF07589"/>
    </source>
</evidence>
<evidence type="ECO:0000313" key="4">
    <source>
        <dbReference type="Proteomes" id="UP000515292"/>
    </source>
</evidence>
<organism evidence="3 4">
    <name type="scientific">Sandaracinobacteroides saxicola</name>
    <dbReference type="NCBI Taxonomy" id="2759707"/>
    <lineage>
        <taxon>Bacteria</taxon>
        <taxon>Pseudomonadati</taxon>
        <taxon>Pseudomonadota</taxon>
        <taxon>Alphaproteobacteria</taxon>
        <taxon>Sphingomonadales</taxon>
        <taxon>Sphingosinicellaceae</taxon>
        <taxon>Sandaracinobacteroides</taxon>
    </lineage>
</organism>
<evidence type="ECO:0000256" key="1">
    <source>
        <dbReference type="SAM" id="Phobius"/>
    </source>
</evidence>
<gene>
    <name evidence="3" type="ORF">H3309_15360</name>
</gene>
<feature type="domain" description="Ice-binding protein C-terminal" evidence="2">
    <location>
        <begin position="47"/>
        <end position="71"/>
    </location>
</feature>
<keyword evidence="1" id="KW-1133">Transmembrane helix</keyword>
<keyword evidence="1" id="KW-0812">Transmembrane</keyword>
<evidence type="ECO:0000313" key="3">
    <source>
        <dbReference type="EMBL" id="QMW24730.1"/>
    </source>
</evidence>
<dbReference type="Proteomes" id="UP000515292">
    <property type="component" value="Chromosome"/>
</dbReference>
<dbReference type="NCBIfam" id="TIGR02595">
    <property type="entry name" value="PEP_CTERM"/>
    <property type="match status" value="1"/>
</dbReference>
<keyword evidence="1" id="KW-0472">Membrane</keyword>